<name>A0A058ZX50_EUCGR</name>
<proteinExistence type="predicted"/>
<dbReference type="Gramene" id="KCW45994">
    <property type="protein sequence ID" value="KCW45994"/>
    <property type="gene ID" value="EUGRSUZ_L00164"/>
</dbReference>
<protein>
    <submittedName>
        <fullName evidence="1">Uncharacterized protein</fullName>
    </submittedName>
</protein>
<gene>
    <name evidence="1" type="ORF">EUGRSUZ_L00164</name>
</gene>
<evidence type="ECO:0000313" key="1">
    <source>
        <dbReference type="EMBL" id="KCW45994.1"/>
    </source>
</evidence>
<reference evidence="1" key="1">
    <citation type="submission" date="2013-07" db="EMBL/GenBank/DDBJ databases">
        <title>The genome of Eucalyptus grandis.</title>
        <authorList>
            <person name="Schmutz J."/>
            <person name="Hayes R."/>
            <person name="Myburg A."/>
            <person name="Tuskan G."/>
            <person name="Grattapaglia D."/>
            <person name="Rokhsar D.S."/>
        </authorList>
    </citation>
    <scope>NUCLEOTIDE SEQUENCE</scope>
    <source>
        <tissue evidence="1">Leaf extractions</tissue>
    </source>
</reference>
<accession>A0A058ZX50</accession>
<dbReference type="InParanoid" id="A0A058ZX50"/>
<organism evidence="1">
    <name type="scientific">Eucalyptus grandis</name>
    <name type="common">Flooded gum</name>
    <dbReference type="NCBI Taxonomy" id="71139"/>
    <lineage>
        <taxon>Eukaryota</taxon>
        <taxon>Viridiplantae</taxon>
        <taxon>Streptophyta</taxon>
        <taxon>Embryophyta</taxon>
        <taxon>Tracheophyta</taxon>
        <taxon>Spermatophyta</taxon>
        <taxon>Magnoliopsida</taxon>
        <taxon>eudicotyledons</taxon>
        <taxon>Gunneridae</taxon>
        <taxon>Pentapetalae</taxon>
        <taxon>rosids</taxon>
        <taxon>malvids</taxon>
        <taxon>Myrtales</taxon>
        <taxon>Myrtaceae</taxon>
        <taxon>Myrtoideae</taxon>
        <taxon>Eucalypteae</taxon>
        <taxon>Eucalyptus</taxon>
    </lineage>
</organism>
<sequence>MPNKSKVLITICAYPFAYLSSLKLYHLQSEINSFNYRPDQVDHKYEGCPHFVFSLVCRCCGNNFLAVIERQREIPHREPARAVLPFEAARRLTCSHDARTSRPRLYGRDPLGACPLTSLSSLSPSPLSFHFSHREREKERERESFYNLSYSS</sequence>
<dbReference type="EMBL" id="KK198766">
    <property type="protein sequence ID" value="KCW45994.1"/>
    <property type="molecule type" value="Genomic_DNA"/>
</dbReference>
<dbReference type="AlphaFoldDB" id="A0A058ZX50"/>